<proteinExistence type="inferred from homology"/>
<dbReference type="RefSeq" id="WP_073154983.1">
    <property type="nucleotide sequence ID" value="NZ_FQVL01000006.1"/>
</dbReference>
<dbReference type="PRINTS" id="PR00992">
    <property type="entry name" value="ALARACEMASE"/>
</dbReference>
<evidence type="ECO:0000256" key="5">
    <source>
        <dbReference type="HAMAP-Rule" id="MF_01201"/>
    </source>
</evidence>
<keyword evidence="10" id="KW-1185">Reference proteome</keyword>
<dbReference type="GO" id="GO:0005829">
    <property type="term" value="C:cytosol"/>
    <property type="evidence" value="ECO:0007669"/>
    <property type="project" value="TreeGrafter"/>
</dbReference>
<evidence type="ECO:0000259" key="8">
    <source>
        <dbReference type="SMART" id="SM01005"/>
    </source>
</evidence>
<evidence type="ECO:0000256" key="7">
    <source>
        <dbReference type="PIRSR" id="PIRSR600821-52"/>
    </source>
</evidence>
<organism evidence="9 10">
    <name type="scientific">Seinonella peptonophila</name>
    <dbReference type="NCBI Taxonomy" id="112248"/>
    <lineage>
        <taxon>Bacteria</taxon>
        <taxon>Bacillati</taxon>
        <taxon>Bacillota</taxon>
        <taxon>Bacilli</taxon>
        <taxon>Bacillales</taxon>
        <taxon>Thermoactinomycetaceae</taxon>
        <taxon>Seinonella</taxon>
    </lineage>
</organism>
<evidence type="ECO:0000256" key="1">
    <source>
        <dbReference type="ARBA" id="ARBA00000316"/>
    </source>
</evidence>
<dbReference type="SUPFAM" id="SSF50621">
    <property type="entry name" value="Alanine racemase C-terminal domain-like"/>
    <property type="match status" value="1"/>
</dbReference>
<evidence type="ECO:0000256" key="6">
    <source>
        <dbReference type="PIRSR" id="PIRSR600821-50"/>
    </source>
</evidence>
<sequence length="395" mass="43760">MNRFYARDTVIEVDLDAIAHNVKEFKRHIGPEIQVMAVVKANAYGHGAVYVAREALAAGATYLGVSFVDEAIELREAGITAPILVLSFTPPEAYSLAIQHRLALTIYEKELLAPLQAAALAADQKVKVHIKVDTGMGRIGLQPEEVPDFLHQVQSESQIEVEGLYMHYSSADEADKSYTQRQLRSFQAVLKEVGDSFPLIHSANSAAAIELPDQLHQMIRLGISLYGYYPSVEVNHQAVSLRPALTLKSKVIQCKQPPEGTGISYGKTFITSGKEIIATVPVGYADGYNRLLSNSGVALIRGQRVPIVGRVCMDHLMLDVTSIGPIEIGEEVVLYGRQGQETIHIDEIARQLETIDHEITCALNHRVPRQYFRNGQLIAILNRLRKERIKIYSNN</sequence>
<evidence type="ECO:0000313" key="10">
    <source>
        <dbReference type="Proteomes" id="UP000184476"/>
    </source>
</evidence>
<reference evidence="9 10" key="1">
    <citation type="submission" date="2016-11" db="EMBL/GenBank/DDBJ databases">
        <authorList>
            <person name="Jaros S."/>
            <person name="Januszkiewicz K."/>
            <person name="Wedrychowicz H."/>
        </authorList>
    </citation>
    <scope>NUCLEOTIDE SEQUENCE [LARGE SCALE GENOMIC DNA]</scope>
    <source>
        <strain evidence="9 10">DSM 44666</strain>
    </source>
</reference>
<comment type="cofactor">
    <cofactor evidence="2 5 6">
        <name>pyridoxal 5'-phosphate</name>
        <dbReference type="ChEBI" id="CHEBI:597326"/>
    </cofactor>
</comment>
<name>A0A1M4YCX3_9BACL</name>
<gene>
    <name evidence="9" type="ORF">SAMN05444392_106163</name>
</gene>
<dbReference type="PANTHER" id="PTHR30511:SF0">
    <property type="entry name" value="ALANINE RACEMASE, CATABOLIC-RELATED"/>
    <property type="match status" value="1"/>
</dbReference>
<dbReference type="InterPro" id="IPR029066">
    <property type="entry name" value="PLP-binding_barrel"/>
</dbReference>
<dbReference type="PROSITE" id="PS00395">
    <property type="entry name" value="ALANINE_RACEMASE"/>
    <property type="match status" value="1"/>
</dbReference>
<feature type="active site" description="Proton acceptor; specific for D-alanine" evidence="5">
    <location>
        <position position="40"/>
    </location>
</feature>
<comment type="function">
    <text evidence="5">Catalyzes the interconversion of L-alanine and D-alanine. May also act on other amino acids.</text>
</comment>
<comment type="pathway">
    <text evidence="5">Amino-acid biosynthesis; D-alanine biosynthesis; D-alanine from L-alanine: step 1/1.</text>
</comment>
<dbReference type="Gene3D" id="2.40.37.10">
    <property type="entry name" value="Lyase, Ornithine Decarboxylase, Chain A, domain 1"/>
    <property type="match status" value="1"/>
</dbReference>
<dbReference type="GO" id="GO:0009252">
    <property type="term" value="P:peptidoglycan biosynthetic process"/>
    <property type="evidence" value="ECO:0007669"/>
    <property type="project" value="TreeGrafter"/>
</dbReference>
<dbReference type="InterPro" id="IPR011079">
    <property type="entry name" value="Ala_racemase_C"/>
</dbReference>
<dbReference type="UniPathway" id="UPA00042">
    <property type="reaction ID" value="UER00497"/>
</dbReference>
<evidence type="ECO:0000256" key="3">
    <source>
        <dbReference type="ARBA" id="ARBA00022898"/>
    </source>
</evidence>
<dbReference type="GO" id="GO:0030170">
    <property type="term" value="F:pyridoxal phosphate binding"/>
    <property type="evidence" value="ECO:0007669"/>
    <property type="project" value="UniProtKB-UniRule"/>
</dbReference>
<feature type="domain" description="Alanine racemase C-terminal" evidence="8">
    <location>
        <begin position="244"/>
        <end position="372"/>
    </location>
</feature>
<dbReference type="GO" id="GO:0030632">
    <property type="term" value="P:D-alanine biosynthetic process"/>
    <property type="evidence" value="ECO:0007669"/>
    <property type="project" value="UniProtKB-UniRule"/>
</dbReference>
<dbReference type="Pfam" id="PF00842">
    <property type="entry name" value="Ala_racemase_C"/>
    <property type="match status" value="1"/>
</dbReference>
<dbReference type="FunFam" id="2.40.37.10:FF:000006">
    <property type="entry name" value="Alanine racemase"/>
    <property type="match status" value="1"/>
</dbReference>
<dbReference type="AlphaFoldDB" id="A0A1M4YCX3"/>
<dbReference type="Pfam" id="PF01168">
    <property type="entry name" value="Ala_racemase_N"/>
    <property type="match status" value="1"/>
</dbReference>
<keyword evidence="3 5" id="KW-0663">Pyridoxal phosphate</keyword>
<feature type="binding site" evidence="5 7">
    <location>
        <position position="313"/>
    </location>
    <ligand>
        <name>substrate</name>
    </ligand>
</feature>
<dbReference type="NCBIfam" id="TIGR00492">
    <property type="entry name" value="alr"/>
    <property type="match status" value="1"/>
</dbReference>
<accession>A0A1M4YCX3</accession>
<dbReference type="GO" id="GO:0008784">
    <property type="term" value="F:alanine racemase activity"/>
    <property type="evidence" value="ECO:0007669"/>
    <property type="project" value="UniProtKB-UniRule"/>
</dbReference>
<dbReference type="SMART" id="SM01005">
    <property type="entry name" value="Ala_racemase_C"/>
    <property type="match status" value="1"/>
</dbReference>
<dbReference type="Gene3D" id="3.20.20.10">
    <property type="entry name" value="Alanine racemase"/>
    <property type="match status" value="1"/>
</dbReference>
<evidence type="ECO:0000256" key="4">
    <source>
        <dbReference type="ARBA" id="ARBA00023235"/>
    </source>
</evidence>
<comment type="similarity">
    <text evidence="5">Belongs to the alanine racemase family.</text>
</comment>
<feature type="modified residue" description="N6-(pyridoxal phosphate)lysine" evidence="5 6">
    <location>
        <position position="40"/>
    </location>
</feature>
<dbReference type="OrthoDB" id="9813814at2"/>
<dbReference type="PANTHER" id="PTHR30511">
    <property type="entry name" value="ALANINE RACEMASE"/>
    <property type="match status" value="1"/>
</dbReference>
<dbReference type="InterPro" id="IPR020622">
    <property type="entry name" value="Ala_racemase_pyridoxalP-BS"/>
</dbReference>
<dbReference type="FunFam" id="3.20.20.10:FF:000002">
    <property type="entry name" value="Alanine racemase"/>
    <property type="match status" value="1"/>
</dbReference>
<dbReference type="EMBL" id="FQVL01000006">
    <property type="protein sequence ID" value="SHF03433.1"/>
    <property type="molecule type" value="Genomic_DNA"/>
</dbReference>
<dbReference type="EC" id="5.1.1.1" evidence="5"/>
<dbReference type="SUPFAM" id="SSF51419">
    <property type="entry name" value="PLP-binding barrel"/>
    <property type="match status" value="1"/>
</dbReference>
<dbReference type="InterPro" id="IPR001608">
    <property type="entry name" value="Ala_racemase_N"/>
</dbReference>
<comment type="catalytic activity">
    <reaction evidence="1 5">
        <text>L-alanine = D-alanine</text>
        <dbReference type="Rhea" id="RHEA:20249"/>
        <dbReference type="ChEBI" id="CHEBI:57416"/>
        <dbReference type="ChEBI" id="CHEBI:57972"/>
        <dbReference type="EC" id="5.1.1.1"/>
    </reaction>
</comment>
<dbReference type="HAMAP" id="MF_01201">
    <property type="entry name" value="Ala_racemase"/>
    <property type="match status" value="1"/>
</dbReference>
<evidence type="ECO:0000313" key="9">
    <source>
        <dbReference type="EMBL" id="SHF03433.1"/>
    </source>
</evidence>
<feature type="active site" description="Proton acceptor; specific for L-alanine" evidence="5">
    <location>
        <position position="265"/>
    </location>
</feature>
<dbReference type="STRING" id="112248.SAMN05444392_106163"/>
<dbReference type="InterPro" id="IPR000821">
    <property type="entry name" value="Ala_racemase"/>
</dbReference>
<dbReference type="Proteomes" id="UP000184476">
    <property type="component" value="Unassembled WGS sequence"/>
</dbReference>
<evidence type="ECO:0000256" key="2">
    <source>
        <dbReference type="ARBA" id="ARBA00001933"/>
    </source>
</evidence>
<dbReference type="CDD" id="cd00430">
    <property type="entry name" value="PLPDE_III_AR"/>
    <property type="match status" value="1"/>
</dbReference>
<feature type="binding site" evidence="5 7">
    <location>
        <position position="138"/>
    </location>
    <ligand>
        <name>substrate</name>
    </ligand>
</feature>
<keyword evidence="4 5" id="KW-0413">Isomerase</keyword>
<dbReference type="InterPro" id="IPR009006">
    <property type="entry name" value="Ala_racemase/Decarboxylase_C"/>
</dbReference>
<protein>
    <recommendedName>
        <fullName evidence="5">Alanine racemase</fullName>
        <ecNumber evidence="5">5.1.1.1</ecNumber>
    </recommendedName>
</protein>